<reference evidence="2" key="1">
    <citation type="submission" date="2016-10" db="EMBL/GenBank/DDBJ databases">
        <authorList>
            <person name="Varghese N."/>
            <person name="Submissions S."/>
        </authorList>
    </citation>
    <scope>NUCLEOTIDE SEQUENCE [LARGE SCALE GENOMIC DNA]</scope>
    <source>
        <strain evidence="2">CGMCC 4.3147</strain>
    </source>
</reference>
<evidence type="ECO:0000313" key="2">
    <source>
        <dbReference type="Proteomes" id="UP000198662"/>
    </source>
</evidence>
<evidence type="ECO:0000313" key="1">
    <source>
        <dbReference type="EMBL" id="SDL23068.1"/>
    </source>
</evidence>
<dbReference type="Proteomes" id="UP000198662">
    <property type="component" value="Unassembled WGS sequence"/>
</dbReference>
<protein>
    <submittedName>
        <fullName evidence="1">Uncharacterized protein</fullName>
    </submittedName>
</protein>
<sequence length="104" mass="11517">MRYLNDPTVAEFLAGPRLRLLVFGTGTDLSSQVFGRQLTRRHRPWWKPRPLTLGMPPPWERFGEAGIIGSVISHSPSGTSCLANSSTHCLYQMSCAPTETSPMT</sequence>
<keyword evidence="2" id="KW-1185">Reference proteome</keyword>
<proteinExistence type="predicted"/>
<dbReference type="AlphaFoldDB" id="A0A1G9ICT0"/>
<gene>
    <name evidence="1" type="ORF">SAMN05216298_3174</name>
</gene>
<accession>A0A1G9ICT0</accession>
<name>A0A1G9ICT0_9ACTN</name>
<dbReference type="EMBL" id="FNGF01000004">
    <property type="protein sequence ID" value="SDL23068.1"/>
    <property type="molecule type" value="Genomic_DNA"/>
</dbReference>
<organism evidence="1 2">
    <name type="scientific">Glycomyces sambucus</name>
    <dbReference type="NCBI Taxonomy" id="380244"/>
    <lineage>
        <taxon>Bacteria</taxon>
        <taxon>Bacillati</taxon>
        <taxon>Actinomycetota</taxon>
        <taxon>Actinomycetes</taxon>
        <taxon>Glycomycetales</taxon>
        <taxon>Glycomycetaceae</taxon>
        <taxon>Glycomyces</taxon>
    </lineage>
</organism>